<name>A0ACC1T2X2_9APHY</name>
<keyword evidence="2" id="KW-1185">Reference proteome</keyword>
<organism evidence="1 2">
    <name type="scientific">Phlebia brevispora</name>
    <dbReference type="NCBI Taxonomy" id="194682"/>
    <lineage>
        <taxon>Eukaryota</taxon>
        <taxon>Fungi</taxon>
        <taxon>Dikarya</taxon>
        <taxon>Basidiomycota</taxon>
        <taxon>Agaricomycotina</taxon>
        <taxon>Agaricomycetes</taxon>
        <taxon>Polyporales</taxon>
        <taxon>Meruliaceae</taxon>
        <taxon>Phlebia</taxon>
    </lineage>
</organism>
<sequence>MGPENLLTLRRGIEELFGKIESSTAIDHPDSNRLPRLPGDERLAVSAFMPELLRVASGDSDVDALKQLLTSIFPRPDEYLSAEEVFLRCVSAMEARTRPQVVTPRLAVSSPQAVQRQIHDKSILASRTDRTLSQIRDVHDRLNNVDNTVYDLELRLEEQHDTSEATAARVRRLEKRFNTLSEDQNYVVSDIARSVEELDTTLSSLSIRRRADQAQLRDKYVELENQLADMKLGFDSLHGKVLLPEQDRDASIEKAGSAPSDNLNTCETAAESGRTPLSESFNEDRDDYASEFDEETSSMGNLDVRDHKSLDTNAPVHSPVTLVEEICTAVSENKRLLDLQQMTALDLVKTSDHRSYSMSEAQDSEFDDFGEHRMR</sequence>
<reference evidence="1" key="1">
    <citation type="submission" date="2022-07" db="EMBL/GenBank/DDBJ databases">
        <title>Genome Sequence of Phlebia brevispora.</title>
        <authorList>
            <person name="Buettner E."/>
        </authorList>
    </citation>
    <scope>NUCLEOTIDE SEQUENCE</scope>
    <source>
        <strain evidence="1">MPL23</strain>
    </source>
</reference>
<accession>A0ACC1T2X2</accession>
<comment type="caution">
    <text evidence="1">The sequence shown here is derived from an EMBL/GenBank/DDBJ whole genome shotgun (WGS) entry which is preliminary data.</text>
</comment>
<dbReference type="Proteomes" id="UP001148662">
    <property type="component" value="Unassembled WGS sequence"/>
</dbReference>
<protein>
    <submittedName>
        <fullName evidence="1">Uncharacterized protein</fullName>
    </submittedName>
</protein>
<dbReference type="EMBL" id="JANHOG010000727">
    <property type="protein sequence ID" value="KAJ3551948.1"/>
    <property type="molecule type" value="Genomic_DNA"/>
</dbReference>
<gene>
    <name evidence="1" type="ORF">NM688_g4415</name>
</gene>
<proteinExistence type="predicted"/>
<evidence type="ECO:0000313" key="2">
    <source>
        <dbReference type="Proteomes" id="UP001148662"/>
    </source>
</evidence>
<evidence type="ECO:0000313" key="1">
    <source>
        <dbReference type="EMBL" id="KAJ3551948.1"/>
    </source>
</evidence>